<evidence type="ECO:0000256" key="10">
    <source>
        <dbReference type="ARBA" id="ARBA00038221"/>
    </source>
</evidence>
<dbReference type="Pfam" id="PF07686">
    <property type="entry name" value="V-set"/>
    <property type="match status" value="1"/>
</dbReference>
<keyword evidence="7" id="KW-1015">Disulfide bond</keyword>
<dbReference type="SMART" id="SM00449">
    <property type="entry name" value="SPRY"/>
    <property type="match status" value="1"/>
</dbReference>
<keyword evidence="6 11" id="KW-0472">Membrane</keyword>
<dbReference type="SMART" id="SM00589">
    <property type="entry name" value="PRY"/>
    <property type="match status" value="1"/>
</dbReference>
<dbReference type="GO" id="GO:0050863">
    <property type="term" value="P:regulation of T cell activation"/>
    <property type="evidence" value="ECO:0007669"/>
    <property type="project" value="UniProtKB-ARBA"/>
</dbReference>
<dbReference type="InterPro" id="IPR053896">
    <property type="entry name" value="BTN3A2-like_Ig-C"/>
</dbReference>
<organism evidence="15 16">
    <name type="scientific">Umbra pygmaea</name>
    <name type="common">Eastern mudminnow</name>
    <dbReference type="NCBI Taxonomy" id="75934"/>
    <lineage>
        <taxon>Eukaryota</taxon>
        <taxon>Metazoa</taxon>
        <taxon>Chordata</taxon>
        <taxon>Craniata</taxon>
        <taxon>Vertebrata</taxon>
        <taxon>Euteleostomi</taxon>
        <taxon>Actinopterygii</taxon>
        <taxon>Neopterygii</taxon>
        <taxon>Teleostei</taxon>
        <taxon>Protacanthopterygii</taxon>
        <taxon>Esociformes</taxon>
        <taxon>Umbridae</taxon>
        <taxon>Umbra</taxon>
    </lineage>
</organism>
<keyword evidence="4 12" id="KW-0732">Signal</keyword>
<dbReference type="InterPro" id="IPR013783">
    <property type="entry name" value="Ig-like_fold"/>
</dbReference>
<dbReference type="GO" id="GO:0042110">
    <property type="term" value="P:T cell activation"/>
    <property type="evidence" value="ECO:0007669"/>
    <property type="project" value="UniProtKB-ARBA"/>
</dbReference>
<evidence type="ECO:0000256" key="2">
    <source>
        <dbReference type="ARBA" id="ARBA00007591"/>
    </source>
</evidence>
<dbReference type="InterPro" id="IPR001870">
    <property type="entry name" value="B30.2/SPRY"/>
</dbReference>
<reference evidence="15 16" key="1">
    <citation type="submission" date="2024-06" db="EMBL/GenBank/DDBJ databases">
        <authorList>
            <person name="Pan Q."/>
            <person name="Wen M."/>
            <person name="Jouanno E."/>
            <person name="Zahm M."/>
            <person name="Klopp C."/>
            <person name="Cabau C."/>
            <person name="Louis A."/>
            <person name="Berthelot C."/>
            <person name="Parey E."/>
            <person name="Roest Crollius H."/>
            <person name="Montfort J."/>
            <person name="Robinson-Rechavi M."/>
            <person name="Bouchez O."/>
            <person name="Lampietro C."/>
            <person name="Lopez Roques C."/>
            <person name="Donnadieu C."/>
            <person name="Postlethwait J."/>
            <person name="Bobe J."/>
            <person name="Verreycken H."/>
            <person name="Guiguen Y."/>
        </authorList>
    </citation>
    <scope>NUCLEOTIDE SEQUENCE [LARGE SCALE GENOMIC DNA]</scope>
    <source>
        <strain evidence="15">Up_M1</strain>
        <tissue evidence="15">Testis</tissue>
    </source>
</reference>
<dbReference type="PROSITE" id="PS50835">
    <property type="entry name" value="IG_LIKE"/>
    <property type="match status" value="2"/>
</dbReference>
<evidence type="ECO:0000256" key="6">
    <source>
        <dbReference type="ARBA" id="ARBA00023136"/>
    </source>
</evidence>
<feature type="chain" id="PRO_5044793246" description="Butyrophilin subfamily 1 member A1-like" evidence="12">
    <location>
        <begin position="30"/>
        <end position="470"/>
    </location>
</feature>
<dbReference type="Gene3D" id="2.60.40.10">
    <property type="entry name" value="Immunoglobulins"/>
    <property type="match status" value="2"/>
</dbReference>
<dbReference type="InterPro" id="IPR003879">
    <property type="entry name" value="Butyrophylin_SPRY"/>
</dbReference>
<feature type="domain" description="Ig-like" evidence="14">
    <location>
        <begin position="156"/>
        <end position="240"/>
    </location>
</feature>
<evidence type="ECO:0000259" key="13">
    <source>
        <dbReference type="PROSITE" id="PS50188"/>
    </source>
</evidence>
<dbReference type="PANTHER" id="PTHR24100:SF130">
    <property type="entry name" value="BUTYROPHILIN-LIKE PROTEIN 9"/>
    <property type="match status" value="1"/>
</dbReference>
<dbReference type="FunFam" id="2.60.40.10:FF:000088">
    <property type="entry name" value="Butyrophilin subfamily 1 member A1"/>
    <property type="match status" value="1"/>
</dbReference>
<dbReference type="PANTHER" id="PTHR24100">
    <property type="entry name" value="BUTYROPHILIN"/>
    <property type="match status" value="1"/>
</dbReference>
<dbReference type="SUPFAM" id="SSF49899">
    <property type="entry name" value="Concanavalin A-like lectins/glucanases"/>
    <property type="match status" value="1"/>
</dbReference>
<dbReference type="PRINTS" id="PR01407">
    <property type="entry name" value="BUTYPHLNCDUF"/>
</dbReference>
<evidence type="ECO:0008006" key="17">
    <source>
        <dbReference type="Google" id="ProtNLM"/>
    </source>
</evidence>
<evidence type="ECO:0000256" key="5">
    <source>
        <dbReference type="ARBA" id="ARBA00022989"/>
    </source>
</evidence>
<dbReference type="InterPro" id="IPR036179">
    <property type="entry name" value="Ig-like_dom_sf"/>
</dbReference>
<dbReference type="SUPFAM" id="SSF48726">
    <property type="entry name" value="Immunoglobulin"/>
    <property type="match status" value="2"/>
</dbReference>
<evidence type="ECO:0000259" key="14">
    <source>
        <dbReference type="PROSITE" id="PS50835"/>
    </source>
</evidence>
<evidence type="ECO:0000256" key="11">
    <source>
        <dbReference type="SAM" id="Phobius"/>
    </source>
</evidence>
<dbReference type="AlphaFoldDB" id="A0ABD0WL80"/>
<keyword evidence="8" id="KW-0325">Glycoprotein</keyword>
<evidence type="ECO:0000256" key="1">
    <source>
        <dbReference type="ARBA" id="ARBA00004479"/>
    </source>
</evidence>
<dbReference type="InterPro" id="IPR006574">
    <property type="entry name" value="PRY"/>
</dbReference>
<evidence type="ECO:0000256" key="4">
    <source>
        <dbReference type="ARBA" id="ARBA00022729"/>
    </source>
</evidence>
<comment type="caution">
    <text evidence="15">The sequence shown here is derived from an EMBL/GenBank/DDBJ whole genome shotgun (WGS) entry which is preliminary data.</text>
</comment>
<evidence type="ECO:0000256" key="8">
    <source>
        <dbReference type="ARBA" id="ARBA00023180"/>
    </source>
</evidence>
<accession>A0ABD0WL80</accession>
<evidence type="ECO:0000256" key="3">
    <source>
        <dbReference type="ARBA" id="ARBA00022692"/>
    </source>
</evidence>
<feature type="transmembrane region" description="Helical" evidence="11">
    <location>
        <begin position="252"/>
        <end position="275"/>
    </location>
</feature>
<dbReference type="InterPro" id="IPR007110">
    <property type="entry name" value="Ig-like_dom"/>
</dbReference>
<dbReference type="GO" id="GO:0016020">
    <property type="term" value="C:membrane"/>
    <property type="evidence" value="ECO:0007669"/>
    <property type="project" value="UniProtKB-SubCell"/>
</dbReference>
<dbReference type="InterPro" id="IPR043136">
    <property type="entry name" value="B30.2/SPRY_sf"/>
</dbReference>
<comment type="similarity">
    <text evidence="2">Belongs to the immunoglobulin superfamily. BTN/MOG family.</text>
</comment>
<gene>
    <name evidence="15" type="ORF">UPYG_G00243800</name>
</gene>
<evidence type="ECO:0000313" key="15">
    <source>
        <dbReference type="EMBL" id="KAL0970565.1"/>
    </source>
</evidence>
<dbReference type="FunFam" id="2.60.120.920:FF:000004">
    <property type="entry name" value="Butyrophilin subfamily 1 member A1"/>
    <property type="match status" value="1"/>
</dbReference>
<proteinExistence type="inferred from homology"/>
<dbReference type="EMBL" id="JAGEUA010000007">
    <property type="protein sequence ID" value="KAL0970565.1"/>
    <property type="molecule type" value="Genomic_DNA"/>
</dbReference>
<dbReference type="SMART" id="SM00409">
    <property type="entry name" value="IG"/>
    <property type="match status" value="1"/>
</dbReference>
<comment type="subcellular location">
    <subcellularLocation>
        <location evidence="1">Membrane</location>
        <topology evidence="1">Single-pass type I membrane protein</topology>
    </subcellularLocation>
</comment>
<keyword evidence="5 11" id="KW-1133">Transmembrane helix</keyword>
<feature type="domain" description="B30.2/SPRY" evidence="13">
    <location>
        <begin position="274"/>
        <end position="470"/>
    </location>
</feature>
<dbReference type="FunFam" id="2.60.40.10:FF:000142">
    <property type="entry name" value="V-set domain-containing T-cell activation inhibitor 1"/>
    <property type="match status" value="1"/>
</dbReference>
<dbReference type="InterPro" id="IPR003877">
    <property type="entry name" value="SPRY_dom"/>
</dbReference>
<feature type="signal peptide" evidence="12">
    <location>
        <begin position="1"/>
        <end position="29"/>
    </location>
</feature>
<name>A0ABD0WL80_UMBPY</name>
<comment type="similarity">
    <text evidence="10">Belongs to the SKINT family.</text>
</comment>
<protein>
    <recommendedName>
        <fullName evidence="17">Butyrophilin subfamily 1 member A1-like</fullName>
    </recommendedName>
</protein>
<dbReference type="InterPro" id="IPR013320">
    <property type="entry name" value="ConA-like_dom_sf"/>
</dbReference>
<dbReference type="InterPro" id="IPR050504">
    <property type="entry name" value="IgSF_BTN/MOG"/>
</dbReference>
<dbReference type="Gene3D" id="2.60.120.920">
    <property type="match status" value="1"/>
</dbReference>
<dbReference type="Pfam" id="PF22705">
    <property type="entry name" value="C2-set_3"/>
    <property type="match status" value="1"/>
</dbReference>
<dbReference type="InterPro" id="IPR013106">
    <property type="entry name" value="Ig_V-set"/>
</dbReference>
<dbReference type="Pfam" id="PF00622">
    <property type="entry name" value="SPRY"/>
    <property type="match status" value="1"/>
</dbReference>
<keyword evidence="3 11" id="KW-0812">Transmembrane</keyword>
<evidence type="ECO:0000256" key="7">
    <source>
        <dbReference type="ARBA" id="ARBA00023157"/>
    </source>
</evidence>
<dbReference type="Proteomes" id="UP001557470">
    <property type="component" value="Unassembled WGS sequence"/>
</dbReference>
<dbReference type="Pfam" id="PF13765">
    <property type="entry name" value="PRY"/>
    <property type="match status" value="1"/>
</dbReference>
<dbReference type="GO" id="GO:1903037">
    <property type="term" value="P:regulation of leukocyte cell-cell adhesion"/>
    <property type="evidence" value="ECO:0007669"/>
    <property type="project" value="UniProtKB-ARBA"/>
</dbReference>
<dbReference type="PROSITE" id="PS50188">
    <property type="entry name" value="B302_SPRY"/>
    <property type="match status" value="1"/>
</dbReference>
<dbReference type="InterPro" id="IPR003599">
    <property type="entry name" value="Ig_sub"/>
</dbReference>
<keyword evidence="16" id="KW-1185">Reference proteome</keyword>
<evidence type="ECO:0000256" key="12">
    <source>
        <dbReference type="SAM" id="SignalP"/>
    </source>
</evidence>
<keyword evidence="9" id="KW-0393">Immunoglobulin domain</keyword>
<evidence type="ECO:0000313" key="16">
    <source>
        <dbReference type="Proteomes" id="UP001557470"/>
    </source>
</evidence>
<dbReference type="CDD" id="cd13733">
    <property type="entry name" value="SPRY_PRY_C-I_1"/>
    <property type="match status" value="1"/>
</dbReference>
<evidence type="ECO:0000256" key="9">
    <source>
        <dbReference type="ARBA" id="ARBA00023319"/>
    </source>
</evidence>
<sequence length="470" mass="53786">MLLSEMRVMKTWVESLCVNLLLLLHTVNSVRYEVIGPSDPITADAGDDIILPCYLKPNISAEDMKVQWFRVRHNILEPGTLVHLYEDGRDQNEDQILSYKGRTALFKEEMKKGNTSLKLRHVHGYDDGFYQCLVQSKSWYEEARIQLQVKAVGSQPVVSIEGHRDGGMGLLCESKGWSPEPELEWLDSKGVSLSSGSTETHRDPEGFYTVRLNVVVKETDSFICRLRQTHLRVLMDTEIHVPGELFDHTIPLTVSICVIVSVLATALLVIIWFIWKFKKKGQFINELRQHKVEVTLDPDTAHTALVLSDNKKEVRCDVMNQEEHPAGPKRFDEHECVLGVQGFKSQSFYYEVKVEGEEDDDWRVGVALESANRNGNLTMSPADGFWVLGKMWRSKNRYKAFTSPPVTITWTEKLRKVGVFVCNEERHVSFFDAETRSHIFTLTECNFTGKLFPLFYIYSFHTLSSSLSIL</sequence>
<feature type="domain" description="Ig-like" evidence="14">
    <location>
        <begin position="46"/>
        <end position="146"/>
    </location>
</feature>